<dbReference type="SUPFAM" id="SSF53223">
    <property type="entry name" value="Aminoacid dehydrogenase-like, N-terminal domain"/>
    <property type="match status" value="1"/>
</dbReference>
<dbReference type="Pfam" id="PF21079">
    <property type="entry name" value="GDH_HM2"/>
    <property type="match status" value="1"/>
</dbReference>
<dbReference type="Pfam" id="PF21076">
    <property type="entry name" value="GDH_ACT2"/>
    <property type="match status" value="1"/>
</dbReference>
<evidence type="ECO:0000313" key="8">
    <source>
        <dbReference type="Proteomes" id="UP000599578"/>
    </source>
</evidence>
<proteinExistence type="predicted"/>
<dbReference type="InterPro" id="IPR049062">
    <property type="entry name" value="NAD_Glu_DH_ACT2"/>
</dbReference>
<dbReference type="Pfam" id="PF21074">
    <property type="entry name" value="GDH_C"/>
    <property type="match status" value="1"/>
</dbReference>
<feature type="domain" description="NAD-glutamate dehydrogenase ACT3" evidence="6">
    <location>
        <begin position="529"/>
        <end position="606"/>
    </location>
</feature>
<gene>
    <name evidence="7" type="primary">gdhB</name>
    <name evidence="7" type="ORF">GCM10011348_42300</name>
</gene>
<keyword evidence="1" id="KW-0560">Oxidoreductase</keyword>
<feature type="domain" description="NAD-glutamate dehydrogenase ACT2" evidence="5">
    <location>
        <begin position="384"/>
        <end position="473"/>
    </location>
</feature>
<organism evidence="7 8">
    <name type="scientific">Marinobacterium nitratireducens</name>
    <dbReference type="NCBI Taxonomy" id="518897"/>
    <lineage>
        <taxon>Bacteria</taxon>
        <taxon>Pseudomonadati</taxon>
        <taxon>Pseudomonadota</taxon>
        <taxon>Gammaproteobacteria</taxon>
        <taxon>Oceanospirillales</taxon>
        <taxon>Oceanospirillaceae</taxon>
        <taxon>Marinobacterium</taxon>
    </lineage>
</organism>
<dbReference type="Pfam" id="PF21073">
    <property type="entry name" value="GDH_HM1"/>
    <property type="match status" value="1"/>
</dbReference>
<sequence length="1593" mass="177258">MPDSGLPNNKEQLLARVVESLDTGFPEQEVARINAFARQLFQVVPAEEMLSCAVEDLQGIALSAWQFVQQYDSRKPRVRVFNPDQEQHGWQSRHTVIEVLQQDSPFLVDSIRMELNRRELAIHRICNTVLGVSRRDGRLQTLQPQDGESGRRESLIHLEIDRQSDPEMLKALQQGILDVLTDVQAAVGDVGAMQVRIAELRGQLHGAGSGEAQAFIDWLLDGHFILLGIEESSASATGDMQPLPERALGIGGRPQGLPPVSAQASTLLTFARAGQRSRVHRPAYLDVIGIRHCDEAGQVVGECRVLGLYTAPVYRQSVQQIPLIRRKVESVLERAGFSHDGHSRKALLEVLEGLPREELFLAGPSALHRVAMGVFDLQERYRVRLLMRRDACDRFYSCLYYVPRDLFNSALRERIQQVLAERLEAQEIEFSTRFSDSILARVHFVVRVAPQAGTAIDEASIEAAVVEASRVWHDELRKALLESCGEESGNRLNQQFGHAFPSAYREHFGPRNAVIDIQHLDGLSDEQPVAMSFYRGLEPVSELLRCKLYRAEAPLVLSEVLPILEQLGFQVLGEHPYPIRSRDGRRLWLHDFTLRPRAGERVELEAIKAIVQEAFLRLWHGEAENDAFNRLVLAARLPWREVALLRAYGRYGKQLRFDFSQTYIADALCRHPQVVRQLVALLRARLDPARQDSDKAGALVERLEQGILESLERVESLDDDKILRRYLTLIRATLRSNYFQPGRDGQPKGYFAFKFDPRAIPGVPLPRPRYEIFVYSPRIEGVHLRGGKVARGGLRWSDRQEDYRTEVLGLVKAQQVKNAVIVPVGAKGCFVAKQMPTDGNRDEMQAEGVACYRIFISGLLDLTDNLVGGEVVPPAGVVRRDDDDPYLVVAADKGTATFSDIANAIAADYGFWLGDAFASGGSQGYDHKKMGITARGAWESVKRHFGERSLDVQHQDFRVIGIGDMAGDVFGNGMLLSRHIRLVAAFNHQHIFIDPAPDAAASFAERERLFRLPRSSWADYDAALISAGGGVFSRQAKWIAVSPQMRQRFDIAAERLAPAELISALLRAPVDLIWNGGIGTYVKASHESHADVGDKANDGLRIDARELRCQALGEGGNLGFTQLARVEFAQHGGACNTDFIDNAGGVDCSDHEVNIKILLNELVAGGEMTLKQRNRLLQEMTDEVATLVLRNNYRQVQALSLAEAHARRAPDDYLRLIRRLEAAGRLDRMLEGLPDDAAFAERRARGQALTRPELAVLMAYARAELKEALVRSPVVTDDCLLPALETAFPARLCKAFPEPLYRHRLRPEIVATQLANDLVNTMGPVFAQRLQQAAGAGLADVVVAYVIARDLFEVPQLWRQIEALDNRVDAALQLEMMTDLQRLVARASRRLLRQPEQLRDPARVLARYRDGIAALGASLSERLSGERLQAWQRRHDVLCESAVPASLAGLIAGADCLYSALAVVEVAEQAGVPVERVADIYYGLGERLELHWFDQQVKALAAGSHWEVQARDGYRDELDSQQQALTLSVLGLAPADGGGSPVEHWLARHAAALERWQQMLTELRSAAQAECAVFSVALRELGQLAQRSLKGAG</sequence>
<dbReference type="Pfam" id="PF21077">
    <property type="entry name" value="GDH_ACT3"/>
    <property type="match status" value="1"/>
</dbReference>
<evidence type="ECO:0000313" key="7">
    <source>
        <dbReference type="EMBL" id="GGO87946.1"/>
    </source>
</evidence>
<dbReference type="Pfam" id="PF21075">
    <property type="entry name" value="GDH_ACT1"/>
    <property type="match status" value="1"/>
</dbReference>
<feature type="domain" description="NAD-specific glutamate dehydrogenase C-terminal" evidence="3">
    <location>
        <begin position="1246"/>
        <end position="1582"/>
    </location>
</feature>
<evidence type="ECO:0000256" key="1">
    <source>
        <dbReference type="ARBA" id="ARBA00023002"/>
    </source>
</evidence>
<dbReference type="Pfam" id="PF21078">
    <property type="entry name" value="GDH_HM3"/>
    <property type="match status" value="1"/>
</dbReference>
<evidence type="ECO:0000259" key="3">
    <source>
        <dbReference type="Pfam" id="PF21074"/>
    </source>
</evidence>
<accession>A0A917ZQK8</accession>
<feature type="domain" description="NAD-glutamate dehydrogenase catalytic" evidence="2">
    <location>
        <begin position="707"/>
        <end position="1201"/>
    </location>
</feature>
<dbReference type="PIRSF" id="PIRSF036761">
    <property type="entry name" value="GDH_Mll4104"/>
    <property type="match status" value="1"/>
</dbReference>
<dbReference type="Gene3D" id="3.40.50.720">
    <property type="entry name" value="NAD(P)-binding Rossmann-like Domain"/>
    <property type="match status" value="1"/>
</dbReference>
<name>A0A917ZQK8_9GAMM</name>
<dbReference type="InterPro" id="IPR028971">
    <property type="entry name" value="NAD-GDH_cat"/>
</dbReference>
<dbReference type="InterPro" id="IPR049058">
    <property type="entry name" value="NAD_Glu_DH_HM2"/>
</dbReference>
<dbReference type="InterPro" id="IPR007780">
    <property type="entry name" value="NAD_Glu_DH_bac"/>
</dbReference>
<dbReference type="GO" id="GO:0004069">
    <property type="term" value="F:L-aspartate:2-oxoglutarate aminotransferase activity"/>
    <property type="evidence" value="ECO:0007669"/>
    <property type="project" value="InterPro"/>
</dbReference>
<dbReference type="InterPro" id="IPR024727">
    <property type="entry name" value="NAD_Glu_DH_N_ACT1"/>
</dbReference>
<evidence type="ECO:0000259" key="6">
    <source>
        <dbReference type="Pfam" id="PF21077"/>
    </source>
</evidence>
<dbReference type="Pfam" id="PF05088">
    <property type="entry name" value="Bac_GDH_CD"/>
    <property type="match status" value="1"/>
</dbReference>
<reference evidence="7 8" key="1">
    <citation type="journal article" date="2014" name="Int. J. Syst. Evol. Microbiol.">
        <title>Complete genome sequence of Corynebacterium casei LMG S-19264T (=DSM 44701T), isolated from a smear-ripened cheese.</title>
        <authorList>
            <consortium name="US DOE Joint Genome Institute (JGI-PGF)"/>
            <person name="Walter F."/>
            <person name="Albersmeier A."/>
            <person name="Kalinowski J."/>
            <person name="Ruckert C."/>
        </authorList>
    </citation>
    <scope>NUCLEOTIDE SEQUENCE [LARGE SCALE GENOMIC DNA]</scope>
    <source>
        <strain evidence="7 8">CGMCC 1.7286</strain>
    </source>
</reference>
<dbReference type="PANTHER" id="PTHR43403:SF1">
    <property type="entry name" value="NAD-SPECIFIC GLUTAMATE DEHYDROGENASE"/>
    <property type="match status" value="1"/>
</dbReference>
<keyword evidence="8" id="KW-1185">Reference proteome</keyword>
<dbReference type="InterPro" id="IPR049056">
    <property type="entry name" value="NAD_Glu_DH_HM3"/>
</dbReference>
<dbReference type="InterPro" id="IPR049064">
    <property type="entry name" value="NAD_Glu_DH_ACT3"/>
</dbReference>
<evidence type="ECO:0000259" key="4">
    <source>
        <dbReference type="Pfam" id="PF21075"/>
    </source>
</evidence>
<evidence type="ECO:0000259" key="5">
    <source>
        <dbReference type="Pfam" id="PF21076"/>
    </source>
</evidence>
<dbReference type="InterPro" id="IPR046346">
    <property type="entry name" value="Aminoacid_DH-like_N_sf"/>
</dbReference>
<dbReference type="GO" id="GO:0006538">
    <property type="term" value="P:L-glutamate catabolic process"/>
    <property type="evidence" value="ECO:0007669"/>
    <property type="project" value="InterPro"/>
</dbReference>
<dbReference type="InterPro" id="IPR048381">
    <property type="entry name" value="GDH_C"/>
</dbReference>
<dbReference type="GO" id="GO:0004352">
    <property type="term" value="F:glutamate dehydrogenase (NAD+) activity"/>
    <property type="evidence" value="ECO:0007669"/>
    <property type="project" value="InterPro"/>
</dbReference>
<comment type="caution">
    <text evidence="7">The sequence shown here is derived from an EMBL/GenBank/DDBJ whole genome shotgun (WGS) entry which is preliminary data.</text>
</comment>
<dbReference type="SUPFAM" id="SSF51735">
    <property type="entry name" value="NAD(P)-binding Rossmann-fold domains"/>
    <property type="match status" value="1"/>
</dbReference>
<dbReference type="EMBL" id="BMLT01000014">
    <property type="protein sequence ID" value="GGO87946.1"/>
    <property type="molecule type" value="Genomic_DNA"/>
</dbReference>
<dbReference type="RefSeq" id="WP_188862626.1">
    <property type="nucleotide sequence ID" value="NZ_BMLT01000014.1"/>
</dbReference>
<dbReference type="InterPro" id="IPR049059">
    <property type="entry name" value="NAD_Glu_DH_HM1"/>
</dbReference>
<dbReference type="PANTHER" id="PTHR43403">
    <property type="entry name" value="NAD-SPECIFIC GLUTAMATE DEHYDROGENASE"/>
    <property type="match status" value="1"/>
</dbReference>
<dbReference type="Proteomes" id="UP000599578">
    <property type="component" value="Unassembled WGS sequence"/>
</dbReference>
<protein>
    <submittedName>
        <fullName evidence="7">NAD-specific glutamate dehydrogenase</fullName>
    </submittedName>
</protein>
<dbReference type="InterPro" id="IPR036291">
    <property type="entry name" value="NAD(P)-bd_dom_sf"/>
</dbReference>
<evidence type="ECO:0000259" key="2">
    <source>
        <dbReference type="Pfam" id="PF05088"/>
    </source>
</evidence>
<feature type="domain" description="NAD-glutamate dehydrogenase N-terminal ACT1" evidence="4">
    <location>
        <begin position="36"/>
        <end position="175"/>
    </location>
</feature>